<proteinExistence type="predicted"/>
<dbReference type="EMBL" id="CM044702">
    <property type="protein sequence ID" value="KAI5677475.1"/>
    <property type="molecule type" value="Genomic_DNA"/>
</dbReference>
<gene>
    <name evidence="1" type="ORF">M9H77_08425</name>
</gene>
<reference evidence="2" key="1">
    <citation type="journal article" date="2023" name="Nat. Plants">
        <title>Single-cell RNA sequencing provides a high-resolution roadmap for understanding the multicellular compartmentation of specialized metabolism.</title>
        <authorList>
            <person name="Sun S."/>
            <person name="Shen X."/>
            <person name="Li Y."/>
            <person name="Li Y."/>
            <person name="Wang S."/>
            <person name="Li R."/>
            <person name="Zhang H."/>
            <person name="Shen G."/>
            <person name="Guo B."/>
            <person name="Wei J."/>
            <person name="Xu J."/>
            <person name="St-Pierre B."/>
            <person name="Chen S."/>
            <person name="Sun C."/>
        </authorList>
    </citation>
    <scope>NUCLEOTIDE SEQUENCE [LARGE SCALE GENOMIC DNA]</scope>
</reference>
<dbReference type="Proteomes" id="UP001060085">
    <property type="component" value="Linkage Group LG02"/>
</dbReference>
<comment type="caution">
    <text evidence="1">The sequence shown here is derived from an EMBL/GenBank/DDBJ whole genome shotgun (WGS) entry which is preliminary data.</text>
</comment>
<protein>
    <submittedName>
        <fullName evidence="1">Uncharacterized protein</fullName>
    </submittedName>
</protein>
<evidence type="ECO:0000313" key="1">
    <source>
        <dbReference type="EMBL" id="KAI5677475.1"/>
    </source>
</evidence>
<organism evidence="1 2">
    <name type="scientific">Catharanthus roseus</name>
    <name type="common">Madagascar periwinkle</name>
    <name type="synonym">Vinca rosea</name>
    <dbReference type="NCBI Taxonomy" id="4058"/>
    <lineage>
        <taxon>Eukaryota</taxon>
        <taxon>Viridiplantae</taxon>
        <taxon>Streptophyta</taxon>
        <taxon>Embryophyta</taxon>
        <taxon>Tracheophyta</taxon>
        <taxon>Spermatophyta</taxon>
        <taxon>Magnoliopsida</taxon>
        <taxon>eudicotyledons</taxon>
        <taxon>Gunneridae</taxon>
        <taxon>Pentapetalae</taxon>
        <taxon>asterids</taxon>
        <taxon>lamiids</taxon>
        <taxon>Gentianales</taxon>
        <taxon>Apocynaceae</taxon>
        <taxon>Rauvolfioideae</taxon>
        <taxon>Vinceae</taxon>
        <taxon>Catharanthinae</taxon>
        <taxon>Catharanthus</taxon>
    </lineage>
</organism>
<evidence type="ECO:0000313" key="2">
    <source>
        <dbReference type="Proteomes" id="UP001060085"/>
    </source>
</evidence>
<keyword evidence="2" id="KW-1185">Reference proteome</keyword>
<accession>A0ACC0BXW4</accession>
<sequence length="307" mass="35988">MDQFEDYSQENIDFEGDVDLNTFEEFLEPEEYVDHGHLFTTNRIFNSKVELVDLVKETAMKTNTYLIINWYQRSRTTDRRPYVILACERGGAVKKTPKPVVDDEEEEEEVPIKRRGLYGTKKCGCPFKLKGEQMATSDNWQLFVHNGRHNHRIGVYNHGHAQATRLTEEQLKQTEQFRKSHVPPRNILQFFREQNISCAVSAQKIYNVVAKIKKNRMQERNTVEEVICLSAKWGYMVFYRNYEESNILSDIVIAYPTSIAMIRTWPYVLIMDTTYKTNKYNMPLLEALGMTLTGKNFTMATAFMRNE</sequence>
<name>A0ACC0BXW4_CATRO</name>